<keyword evidence="5 8" id="KW-0812">Transmembrane</keyword>
<dbReference type="PANTHER" id="PTHR30294">
    <property type="entry name" value="MEMBRANE COMPONENT OF ABC TRANSPORTER YHHJ-RELATED"/>
    <property type="match status" value="1"/>
</dbReference>
<comment type="subcellular location">
    <subcellularLocation>
        <location evidence="1">Cell membrane</location>
        <topology evidence="1">Multi-pass membrane protein</topology>
    </subcellularLocation>
</comment>
<dbReference type="AlphaFoldDB" id="A0A5C1ARG7"/>
<dbReference type="PANTHER" id="PTHR30294:SF38">
    <property type="entry name" value="TRANSPORT PERMEASE PROTEIN"/>
    <property type="match status" value="1"/>
</dbReference>
<dbReference type="OrthoDB" id="3078158at2"/>
<evidence type="ECO:0000256" key="2">
    <source>
        <dbReference type="ARBA" id="ARBA00007783"/>
    </source>
</evidence>
<feature type="transmembrane region" description="Helical" evidence="8">
    <location>
        <begin position="321"/>
        <end position="346"/>
    </location>
</feature>
<protein>
    <submittedName>
        <fullName evidence="10">ABC transporter permease</fullName>
    </submittedName>
</protein>
<dbReference type="GO" id="GO:0005886">
    <property type="term" value="C:plasma membrane"/>
    <property type="evidence" value="ECO:0007669"/>
    <property type="project" value="UniProtKB-SubCell"/>
</dbReference>
<name>A0A5C1ARG7_9BACT</name>
<evidence type="ECO:0000256" key="6">
    <source>
        <dbReference type="ARBA" id="ARBA00022989"/>
    </source>
</evidence>
<evidence type="ECO:0000313" key="10">
    <source>
        <dbReference type="EMBL" id="QEL19794.1"/>
    </source>
</evidence>
<organism evidence="10 11">
    <name type="scientific">Limnoglobus roseus</name>
    <dbReference type="NCBI Taxonomy" id="2598579"/>
    <lineage>
        <taxon>Bacteria</taxon>
        <taxon>Pseudomonadati</taxon>
        <taxon>Planctomycetota</taxon>
        <taxon>Planctomycetia</taxon>
        <taxon>Gemmatales</taxon>
        <taxon>Gemmataceae</taxon>
        <taxon>Limnoglobus</taxon>
    </lineage>
</organism>
<dbReference type="InterPro" id="IPR047817">
    <property type="entry name" value="ABC2_TM_bact-type"/>
</dbReference>
<proteinExistence type="inferred from homology"/>
<evidence type="ECO:0000256" key="5">
    <source>
        <dbReference type="ARBA" id="ARBA00022692"/>
    </source>
</evidence>
<feature type="transmembrane region" description="Helical" evidence="8">
    <location>
        <begin position="442"/>
        <end position="464"/>
    </location>
</feature>
<evidence type="ECO:0000259" key="9">
    <source>
        <dbReference type="PROSITE" id="PS51012"/>
    </source>
</evidence>
<dbReference type="InterPro" id="IPR051449">
    <property type="entry name" value="ABC-2_transporter_component"/>
</dbReference>
<evidence type="ECO:0000256" key="1">
    <source>
        <dbReference type="ARBA" id="ARBA00004651"/>
    </source>
</evidence>
<feature type="transmembrane region" description="Helical" evidence="8">
    <location>
        <begin position="358"/>
        <end position="380"/>
    </location>
</feature>
<dbReference type="Proteomes" id="UP000324974">
    <property type="component" value="Chromosome"/>
</dbReference>
<evidence type="ECO:0000313" key="11">
    <source>
        <dbReference type="Proteomes" id="UP000324974"/>
    </source>
</evidence>
<feature type="transmembrane region" description="Helical" evidence="8">
    <location>
        <begin position="392"/>
        <end position="410"/>
    </location>
</feature>
<evidence type="ECO:0000256" key="8">
    <source>
        <dbReference type="SAM" id="Phobius"/>
    </source>
</evidence>
<keyword evidence="11" id="KW-1185">Reference proteome</keyword>
<keyword evidence="4" id="KW-1003">Cell membrane</keyword>
<dbReference type="PROSITE" id="PS51012">
    <property type="entry name" value="ABC_TM2"/>
    <property type="match status" value="1"/>
</dbReference>
<dbReference type="RefSeq" id="WP_149114152.1">
    <property type="nucleotide sequence ID" value="NZ_CP042425.1"/>
</dbReference>
<evidence type="ECO:0000256" key="3">
    <source>
        <dbReference type="ARBA" id="ARBA00022448"/>
    </source>
</evidence>
<keyword evidence="3" id="KW-0813">Transport</keyword>
<sequence>MRPILTLAAKDFRLMLRDPRAGVILLLMPVLLVFILGLTVGGAFDPNKKEQLRISVVNLDAGLLPDAGPFPGRPWSDILLEDFASTADIKVELIPSREQAEALVHSGERAVVIILEPEFSDHMQRCSFVGEPLKKNPINPLYRDGIQISKLGVTVVRDPTQEVAAAVVEQVVQVALMRVVIPWMIGQAFEMIGTPPFMDKMKKYVPSLHLLPGDLLKSIGDAMQKGISGFFVDYDFRGKTWAKLTKSEPPPTKAANTSAYQSDGSGAIRRGAVRYQALVPSYTVTFAFFLVLVMGWLFAAERRHGTIVRLNAAPIARWQLLLGKLLPCFAVSLLQGFGLLIAGWVIFGMPLGSRPELLIPVVFCTSLAAVGLAMLVAAVAKTEQQVSVNGTLLVMVLAGLSGSLMPRYLMPEEMRRITRVTPHAWSLDAYSQLLTNPEPQTMIVWTACAALCGFGLVFLLIAWWRMSVEK</sequence>
<reference evidence="11" key="1">
    <citation type="submission" date="2019-08" db="EMBL/GenBank/DDBJ databases">
        <title>Limnoglobus roseus gen. nov., sp. nov., a novel freshwater planctomycete with a giant genome from the family Gemmataceae.</title>
        <authorList>
            <person name="Kulichevskaya I.S."/>
            <person name="Naumoff D.G."/>
            <person name="Miroshnikov K."/>
            <person name="Ivanova A."/>
            <person name="Philippov D.A."/>
            <person name="Hakobyan A."/>
            <person name="Rijpstra I.C."/>
            <person name="Sinninghe Damste J.S."/>
            <person name="Liesack W."/>
            <person name="Dedysh S.N."/>
        </authorList>
    </citation>
    <scope>NUCLEOTIDE SEQUENCE [LARGE SCALE GENOMIC DNA]</scope>
    <source>
        <strain evidence="11">PX52</strain>
    </source>
</reference>
<keyword evidence="6 8" id="KW-1133">Transmembrane helix</keyword>
<feature type="transmembrane region" description="Helical" evidence="8">
    <location>
        <begin position="21"/>
        <end position="44"/>
    </location>
</feature>
<dbReference type="Pfam" id="PF12698">
    <property type="entry name" value="ABC2_membrane_3"/>
    <property type="match status" value="1"/>
</dbReference>
<dbReference type="KEGG" id="lrs:PX52LOC_06873"/>
<evidence type="ECO:0000256" key="4">
    <source>
        <dbReference type="ARBA" id="ARBA00022475"/>
    </source>
</evidence>
<feature type="transmembrane region" description="Helical" evidence="8">
    <location>
        <begin position="279"/>
        <end position="300"/>
    </location>
</feature>
<gene>
    <name evidence="10" type="ORF">PX52LOC_06873</name>
</gene>
<dbReference type="InterPro" id="IPR013525">
    <property type="entry name" value="ABC2_TM"/>
</dbReference>
<dbReference type="GO" id="GO:0140359">
    <property type="term" value="F:ABC-type transporter activity"/>
    <property type="evidence" value="ECO:0007669"/>
    <property type="project" value="InterPro"/>
</dbReference>
<accession>A0A5C1ARG7</accession>
<evidence type="ECO:0000256" key="7">
    <source>
        <dbReference type="ARBA" id="ARBA00023136"/>
    </source>
</evidence>
<comment type="similarity">
    <text evidence="2">Belongs to the ABC-2 integral membrane protein family.</text>
</comment>
<keyword evidence="7 8" id="KW-0472">Membrane</keyword>
<dbReference type="EMBL" id="CP042425">
    <property type="protein sequence ID" value="QEL19794.1"/>
    <property type="molecule type" value="Genomic_DNA"/>
</dbReference>
<feature type="domain" description="ABC transmembrane type-2" evidence="9">
    <location>
        <begin position="242"/>
        <end position="469"/>
    </location>
</feature>